<evidence type="ECO:0000313" key="3">
    <source>
        <dbReference type="Proteomes" id="UP001145742"/>
    </source>
</evidence>
<feature type="compositionally biased region" description="Basic and acidic residues" evidence="1">
    <location>
        <begin position="85"/>
        <end position="112"/>
    </location>
</feature>
<protein>
    <submittedName>
        <fullName evidence="2">Uncharacterized protein</fullName>
    </submittedName>
</protein>
<dbReference type="EMBL" id="WHWB01031911">
    <property type="protein sequence ID" value="KAJ7427593.1"/>
    <property type="molecule type" value="Genomic_DNA"/>
</dbReference>
<evidence type="ECO:0000313" key="2">
    <source>
        <dbReference type="EMBL" id="KAJ7427593.1"/>
    </source>
</evidence>
<feature type="region of interest" description="Disordered" evidence="1">
    <location>
        <begin position="80"/>
        <end position="112"/>
    </location>
</feature>
<keyword evidence="3" id="KW-1185">Reference proteome</keyword>
<organism evidence="2 3">
    <name type="scientific">Willisornis vidua</name>
    <name type="common">Xingu scale-backed antbird</name>
    <dbReference type="NCBI Taxonomy" id="1566151"/>
    <lineage>
        <taxon>Eukaryota</taxon>
        <taxon>Metazoa</taxon>
        <taxon>Chordata</taxon>
        <taxon>Craniata</taxon>
        <taxon>Vertebrata</taxon>
        <taxon>Euteleostomi</taxon>
        <taxon>Archelosauria</taxon>
        <taxon>Archosauria</taxon>
        <taxon>Dinosauria</taxon>
        <taxon>Saurischia</taxon>
        <taxon>Theropoda</taxon>
        <taxon>Coelurosauria</taxon>
        <taxon>Aves</taxon>
        <taxon>Neognathae</taxon>
        <taxon>Neoaves</taxon>
        <taxon>Telluraves</taxon>
        <taxon>Australaves</taxon>
        <taxon>Passeriformes</taxon>
        <taxon>Thamnophilidae</taxon>
        <taxon>Willisornis</taxon>
    </lineage>
</organism>
<evidence type="ECO:0000256" key="1">
    <source>
        <dbReference type="SAM" id="MobiDB-lite"/>
    </source>
</evidence>
<reference evidence="2" key="1">
    <citation type="submission" date="2019-10" db="EMBL/GenBank/DDBJ databases">
        <authorList>
            <person name="Soares A.E.R."/>
            <person name="Aleixo A."/>
            <person name="Schneider P."/>
            <person name="Miyaki C.Y."/>
            <person name="Schneider M.P."/>
            <person name="Mello C."/>
            <person name="Vasconcelos A.T.R."/>
        </authorList>
    </citation>
    <scope>NUCLEOTIDE SEQUENCE</scope>
    <source>
        <tissue evidence="2">Muscle</tissue>
    </source>
</reference>
<sequence>MHFKAHQLENTSVNIGYDLSGKVDKEIASGELAFGQAEDEILAKLLDTEKCPEGWWITLSKQVVIPQHVMRKITEEQLKPSQARFESRKTALDRTNSKSTADKAAMDKETLK</sequence>
<name>A0ABQ9DTN6_9PASS</name>
<gene>
    <name evidence="2" type="ORF">WISP_05748</name>
</gene>
<proteinExistence type="predicted"/>
<accession>A0ABQ9DTN6</accession>
<comment type="caution">
    <text evidence="2">The sequence shown here is derived from an EMBL/GenBank/DDBJ whole genome shotgun (WGS) entry which is preliminary data.</text>
</comment>
<dbReference type="Proteomes" id="UP001145742">
    <property type="component" value="Unassembled WGS sequence"/>
</dbReference>